<dbReference type="Proteomes" id="UP001152320">
    <property type="component" value="Chromosome 22"/>
</dbReference>
<gene>
    <name evidence="1" type="ORF">HOLleu_40300</name>
</gene>
<sequence length="63" mass="7240">MGMIKYKLRSERSLSIGRFEASHIAHQAQHWFCSQGTPLLRGRFFSAHRGGFALIWESCETLT</sequence>
<name>A0A9Q0YE36_HOLLE</name>
<accession>A0A9Q0YE36</accession>
<comment type="caution">
    <text evidence="1">The sequence shown here is derived from an EMBL/GenBank/DDBJ whole genome shotgun (WGS) entry which is preliminary data.</text>
</comment>
<dbReference type="AlphaFoldDB" id="A0A9Q0YE36"/>
<reference evidence="1" key="1">
    <citation type="submission" date="2021-10" db="EMBL/GenBank/DDBJ databases">
        <title>Tropical sea cucumber genome reveals ecological adaptation and Cuvierian tubules defense mechanism.</title>
        <authorList>
            <person name="Chen T."/>
        </authorList>
    </citation>
    <scope>NUCLEOTIDE SEQUENCE</scope>
    <source>
        <strain evidence="1">Nanhai2018</strain>
        <tissue evidence="1">Muscle</tissue>
    </source>
</reference>
<protein>
    <submittedName>
        <fullName evidence="1">Uncharacterized protein</fullName>
    </submittedName>
</protein>
<evidence type="ECO:0000313" key="1">
    <source>
        <dbReference type="EMBL" id="KAJ8020650.1"/>
    </source>
</evidence>
<keyword evidence="2" id="KW-1185">Reference proteome</keyword>
<proteinExistence type="predicted"/>
<organism evidence="1 2">
    <name type="scientific">Holothuria leucospilota</name>
    <name type="common">Black long sea cucumber</name>
    <name type="synonym">Mertensiothuria leucospilota</name>
    <dbReference type="NCBI Taxonomy" id="206669"/>
    <lineage>
        <taxon>Eukaryota</taxon>
        <taxon>Metazoa</taxon>
        <taxon>Echinodermata</taxon>
        <taxon>Eleutherozoa</taxon>
        <taxon>Echinozoa</taxon>
        <taxon>Holothuroidea</taxon>
        <taxon>Aspidochirotacea</taxon>
        <taxon>Aspidochirotida</taxon>
        <taxon>Holothuriidae</taxon>
        <taxon>Holothuria</taxon>
    </lineage>
</organism>
<dbReference type="EMBL" id="JAIZAY010000022">
    <property type="protein sequence ID" value="KAJ8020650.1"/>
    <property type="molecule type" value="Genomic_DNA"/>
</dbReference>
<evidence type="ECO:0000313" key="2">
    <source>
        <dbReference type="Proteomes" id="UP001152320"/>
    </source>
</evidence>